<organism evidence="2 3">
    <name type="scientific">Ancylobacter radicis</name>
    <dbReference type="NCBI Taxonomy" id="2836179"/>
    <lineage>
        <taxon>Bacteria</taxon>
        <taxon>Pseudomonadati</taxon>
        <taxon>Pseudomonadota</taxon>
        <taxon>Alphaproteobacteria</taxon>
        <taxon>Hyphomicrobiales</taxon>
        <taxon>Xanthobacteraceae</taxon>
        <taxon>Ancylobacter</taxon>
    </lineage>
</organism>
<gene>
    <name evidence="2" type="ORF">KIP89_11080</name>
</gene>
<name>A0ABS5R812_9HYPH</name>
<protein>
    <submittedName>
        <fullName evidence="2">Phage terminase small subunit P27 family</fullName>
    </submittedName>
</protein>
<comment type="caution">
    <text evidence="2">The sequence shown here is derived from an EMBL/GenBank/DDBJ whole genome shotgun (WGS) entry which is preliminary data.</text>
</comment>
<proteinExistence type="predicted"/>
<reference evidence="2" key="1">
    <citation type="submission" date="2021-05" db="EMBL/GenBank/DDBJ databases">
        <authorList>
            <person name="Sun Q."/>
            <person name="Inoue M."/>
        </authorList>
    </citation>
    <scope>NUCLEOTIDE SEQUENCE</scope>
    <source>
        <strain evidence="2">VKM B-3255</strain>
    </source>
</reference>
<dbReference type="InterPro" id="IPR006448">
    <property type="entry name" value="Phage_term_ssu_P27"/>
</dbReference>
<evidence type="ECO:0000313" key="3">
    <source>
        <dbReference type="Proteomes" id="UP001166585"/>
    </source>
</evidence>
<sequence>MGVLIPMRGAKPHSIIPGSSPVRGDLDPPDWLGEDARAEWDRVAPVLINERRTLTVADIASLVNYCVAVGQAAEASRIIMTEGMTYVSKGGPKKHPAVAIRSDAMTQARLLAGELGLTPVSRSRPGSRGDGSGDRGQTNLFDMDF</sequence>
<dbReference type="EMBL" id="JAHCQH010000015">
    <property type="protein sequence ID" value="MBS9477652.1"/>
    <property type="molecule type" value="Genomic_DNA"/>
</dbReference>
<feature type="region of interest" description="Disordered" evidence="1">
    <location>
        <begin position="116"/>
        <end position="145"/>
    </location>
</feature>
<accession>A0ABS5R812</accession>
<dbReference type="Pfam" id="PF05119">
    <property type="entry name" value="Terminase_4"/>
    <property type="match status" value="1"/>
</dbReference>
<dbReference type="Proteomes" id="UP001166585">
    <property type="component" value="Unassembled WGS sequence"/>
</dbReference>
<evidence type="ECO:0000256" key="1">
    <source>
        <dbReference type="SAM" id="MobiDB-lite"/>
    </source>
</evidence>
<evidence type="ECO:0000313" key="2">
    <source>
        <dbReference type="EMBL" id="MBS9477652.1"/>
    </source>
</evidence>
<keyword evidence="3" id="KW-1185">Reference proteome</keyword>
<dbReference type="NCBIfam" id="TIGR01558">
    <property type="entry name" value="sm_term_P27"/>
    <property type="match status" value="1"/>
</dbReference>